<keyword evidence="2" id="KW-1185">Reference proteome</keyword>
<evidence type="ECO:0000313" key="1">
    <source>
        <dbReference type="EMBL" id="NEX63012.1"/>
    </source>
</evidence>
<proteinExistence type="predicted"/>
<gene>
    <name evidence="1" type="ORF">G3574_18165</name>
</gene>
<accession>A0A6B3SX29</accession>
<reference evidence="1 2" key="1">
    <citation type="submission" date="2020-02" db="EMBL/GenBank/DDBJ databases">
        <authorList>
            <person name="Kim M.K."/>
        </authorList>
    </citation>
    <scope>NUCLEOTIDE SEQUENCE [LARGE SCALE GENOMIC DNA]</scope>
    <source>
        <strain evidence="1 2">17J57-3</strain>
    </source>
</reference>
<evidence type="ECO:0000313" key="2">
    <source>
        <dbReference type="Proteomes" id="UP000482155"/>
    </source>
</evidence>
<dbReference type="RefSeq" id="WP_163966317.1">
    <property type="nucleotide sequence ID" value="NZ_JAAIVB010000065.1"/>
</dbReference>
<protein>
    <submittedName>
        <fullName evidence="1">Uncharacterized protein</fullName>
    </submittedName>
</protein>
<dbReference type="Proteomes" id="UP000482155">
    <property type="component" value="Unassembled WGS sequence"/>
</dbReference>
<dbReference type="AlphaFoldDB" id="A0A6B3SX29"/>
<sequence length="394" mass="44014">MIDASKFNVSLPPCSCPPPLPASRSLPPASKFTMAREARLHEAASRHAASLMQRPAIPDLVRPDLPASTPVSKFSFAQRASVAEPPRQDDALFGHWPPFNAVPAGGRPQGEVTPIGKVSAKEVEEAIAIGNPVFARYFDRHPACREDFCAKFAKELEKYADKPGVAALFFQPEVYPPACQIPHAFNAGIERRNGKLTFDWAHQECTPDPDNKGELQGRYYGTIDTSFLFDGTAGPLEKSIMRNGLPRVRMTDAAHVHKIREYIGFLEGVPHRYGHFSSEQDPQSQCFGTANLLIKMMTQGDTVPHGQDIRPFLPAILLEMVREGWLPRTVPDQIMNVSWRDRETRQMQSRHLEQDMPLSDKKRVILALTRLVGVNMEGKPWDVEPMQHAPLSKL</sequence>
<comment type="caution">
    <text evidence="1">The sequence shown here is derived from an EMBL/GenBank/DDBJ whole genome shotgun (WGS) entry which is preliminary data.</text>
</comment>
<name>A0A6B3SX29_9BURK</name>
<organism evidence="1 2">
    <name type="scientific">Noviherbaspirillum galbum</name>
    <dbReference type="NCBI Taxonomy" id="2709383"/>
    <lineage>
        <taxon>Bacteria</taxon>
        <taxon>Pseudomonadati</taxon>
        <taxon>Pseudomonadota</taxon>
        <taxon>Betaproteobacteria</taxon>
        <taxon>Burkholderiales</taxon>
        <taxon>Oxalobacteraceae</taxon>
        <taxon>Noviherbaspirillum</taxon>
    </lineage>
</organism>
<dbReference type="EMBL" id="JAAIVB010000065">
    <property type="protein sequence ID" value="NEX63012.1"/>
    <property type="molecule type" value="Genomic_DNA"/>
</dbReference>